<dbReference type="InterPro" id="IPR001789">
    <property type="entry name" value="Sig_transdc_resp-reg_receiver"/>
</dbReference>
<dbReference type="Gene3D" id="2.40.50.1020">
    <property type="entry name" value="LytTr DNA-binding domain"/>
    <property type="match status" value="1"/>
</dbReference>
<comment type="caution">
    <text evidence="4">The sequence shown here is derived from an EMBL/GenBank/DDBJ whole genome shotgun (WGS) entry which is preliminary data.</text>
</comment>
<feature type="domain" description="HTH LytTR-type" evidence="3">
    <location>
        <begin position="153"/>
        <end position="246"/>
    </location>
</feature>
<dbReference type="EMBL" id="JAVTTP010000001">
    <property type="protein sequence ID" value="MDT7827109.1"/>
    <property type="molecule type" value="Genomic_DNA"/>
</dbReference>
<organism evidence="4 5">
    <name type="scientific">Pricia mediterranea</name>
    <dbReference type="NCBI Taxonomy" id="3076079"/>
    <lineage>
        <taxon>Bacteria</taxon>
        <taxon>Pseudomonadati</taxon>
        <taxon>Bacteroidota</taxon>
        <taxon>Flavobacteriia</taxon>
        <taxon>Flavobacteriales</taxon>
        <taxon>Flavobacteriaceae</taxon>
        <taxon>Pricia</taxon>
    </lineage>
</organism>
<dbReference type="Pfam" id="PF00072">
    <property type="entry name" value="Response_reg"/>
    <property type="match status" value="1"/>
</dbReference>
<dbReference type="PROSITE" id="PS50930">
    <property type="entry name" value="HTH_LYTTR"/>
    <property type="match status" value="1"/>
</dbReference>
<evidence type="ECO:0000313" key="5">
    <source>
        <dbReference type="Proteomes" id="UP001250656"/>
    </source>
</evidence>
<evidence type="ECO:0000313" key="4">
    <source>
        <dbReference type="EMBL" id="MDT7827109.1"/>
    </source>
</evidence>
<keyword evidence="5" id="KW-1185">Reference proteome</keyword>
<dbReference type="PROSITE" id="PS50110">
    <property type="entry name" value="RESPONSE_REGULATORY"/>
    <property type="match status" value="1"/>
</dbReference>
<feature type="modified residue" description="4-aspartylphosphate" evidence="1">
    <location>
        <position position="56"/>
    </location>
</feature>
<dbReference type="InterPro" id="IPR007492">
    <property type="entry name" value="LytTR_DNA-bd_dom"/>
</dbReference>
<dbReference type="Gene3D" id="3.40.50.2300">
    <property type="match status" value="1"/>
</dbReference>
<evidence type="ECO:0000259" key="2">
    <source>
        <dbReference type="PROSITE" id="PS50110"/>
    </source>
</evidence>
<dbReference type="Pfam" id="PF04397">
    <property type="entry name" value="LytTR"/>
    <property type="match status" value="1"/>
</dbReference>
<dbReference type="PANTHER" id="PTHR37299">
    <property type="entry name" value="TRANSCRIPTIONAL REGULATOR-RELATED"/>
    <property type="match status" value="1"/>
</dbReference>
<protein>
    <submittedName>
        <fullName evidence="4">Response regulator transcription factor</fullName>
    </submittedName>
</protein>
<feature type="domain" description="Response regulatory" evidence="2">
    <location>
        <begin position="5"/>
        <end position="118"/>
    </location>
</feature>
<evidence type="ECO:0000259" key="3">
    <source>
        <dbReference type="PROSITE" id="PS50930"/>
    </source>
</evidence>
<name>A0ABU3L1N1_9FLAO</name>
<gene>
    <name evidence="4" type="ORF">RQM65_00335</name>
</gene>
<dbReference type="SUPFAM" id="SSF52172">
    <property type="entry name" value="CheY-like"/>
    <property type="match status" value="1"/>
</dbReference>
<dbReference type="PANTHER" id="PTHR37299:SF1">
    <property type="entry name" value="STAGE 0 SPORULATION PROTEIN A HOMOLOG"/>
    <property type="match status" value="1"/>
</dbReference>
<sequence length="252" mass="28662">MTIRSVIAIDDEGPALRRLCKMVGDHPELQLAASAKNSVVAIREIEKHNPDLLLLDIQLKEATAFDILSSVKKTYTGRIIFITAYDQYAVKAFEYEALDYLLKPYTKERFESAIARTTAKTESVDIHTVIRLLTSQKNVGPPMLMIPEGTKNYFIGKNELQYIYSEGYYANFILQKDKKLIRISLKKLEGLLPSSFIRINKSTIINQLHIRELANNRSSIKIMMSDGSDFRVSDTYLNSLQTFLKRNSDGGE</sequence>
<dbReference type="RefSeq" id="WP_314011909.1">
    <property type="nucleotide sequence ID" value="NZ_JAVTTP010000001.1"/>
</dbReference>
<accession>A0ABU3L1N1</accession>
<dbReference type="InterPro" id="IPR046947">
    <property type="entry name" value="LytR-like"/>
</dbReference>
<reference evidence="4 5" key="1">
    <citation type="submission" date="2023-09" db="EMBL/GenBank/DDBJ databases">
        <title>Novel taxa isolated from Blanes Bay.</title>
        <authorList>
            <person name="Rey-Velasco X."/>
            <person name="Lucena T."/>
        </authorList>
    </citation>
    <scope>NUCLEOTIDE SEQUENCE [LARGE SCALE GENOMIC DNA]</scope>
    <source>
        <strain evidence="4 5">S334</strain>
    </source>
</reference>
<dbReference type="InterPro" id="IPR011006">
    <property type="entry name" value="CheY-like_superfamily"/>
</dbReference>
<proteinExistence type="predicted"/>
<evidence type="ECO:0000256" key="1">
    <source>
        <dbReference type="PROSITE-ProRule" id="PRU00169"/>
    </source>
</evidence>
<keyword evidence="1" id="KW-0597">Phosphoprotein</keyword>
<dbReference type="Proteomes" id="UP001250656">
    <property type="component" value="Unassembled WGS sequence"/>
</dbReference>
<dbReference type="SMART" id="SM00448">
    <property type="entry name" value="REC"/>
    <property type="match status" value="1"/>
</dbReference>
<dbReference type="SMART" id="SM00850">
    <property type="entry name" value="LytTR"/>
    <property type="match status" value="1"/>
</dbReference>